<sequence>MRYVTSVERLAIERGMEKGLEQGIVKGEGTILRRQLTRRFGPLPQDVLDRLARAESAQLETWADRVIDATNLDEVFAED</sequence>
<evidence type="ECO:0000313" key="3">
    <source>
        <dbReference type="Proteomes" id="UP000615989"/>
    </source>
</evidence>
<dbReference type="PANTHER" id="PTHR35586:SF1">
    <property type="entry name" value="SLL1691 PROTEIN"/>
    <property type="match status" value="1"/>
</dbReference>
<dbReference type="InterPro" id="IPR025587">
    <property type="entry name" value="DUF4351"/>
</dbReference>
<proteinExistence type="predicted"/>
<dbReference type="PANTHER" id="PTHR35586">
    <property type="entry name" value="SLL1691 PROTEIN"/>
    <property type="match status" value="1"/>
</dbReference>
<evidence type="ECO:0000313" key="2">
    <source>
        <dbReference type="EMBL" id="NMG25841.1"/>
    </source>
</evidence>
<comment type="caution">
    <text evidence="2">The sequence shown here is derived from an EMBL/GenBank/DDBJ whole genome shotgun (WGS) entry which is preliminary data.</text>
</comment>
<dbReference type="RefSeq" id="WP_169119186.1">
    <property type="nucleotide sequence ID" value="NZ_WTVG02000037.1"/>
</dbReference>
<dbReference type="EMBL" id="WTVG01000044">
    <property type="protein sequence ID" value="NMG25841.1"/>
    <property type="molecule type" value="Genomic_DNA"/>
</dbReference>
<keyword evidence="3" id="KW-1185">Reference proteome</keyword>
<feature type="domain" description="DUF4351" evidence="1">
    <location>
        <begin position="21"/>
        <end position="74"/>
    </location>
</feature>
<dbReference type="Pfam" id="PF14261">
    <property type="entry name" value="DUF4351"/>
    <property type="match status" value="1"/>
</dbReference>
<protein>
    <submittedName>
        <fullName evidence="2">DUF4351 domain-containing protein</fullName>
    </submittedName>
</protein>
<organism evidence="2 3">
    <name type="scientific">Aromatoleum anaerobium</name>
    <dbReference type="NCBI Taxonomy" id="182180"/>
    <lineage>
        <taxon>Bacteria</taxon>
        <taxon>Pseudomonadati</taxon>
        <taxon>Pseudomonadota</taxon>
        <taxon>Betaproteobacteria</taxon>
        <taxon>Rhodocyclales</taxon>
        <taxon>Rhodocyclaceae</taxon>
        <taxon>Aromatoleum</taxon>
    </lineage>
</organism>
<gene>
    <name evidence="2" type="ORF">GO606_14150</name>
</gene>
<accession>A0ABX1PPW5</accession>
<reference evidence="2" key="1">
    <citation type="submission" date="2019-12" db="EMBL/GenBank/DDBJ databases">
        <title>Comparative genomics gives insights into the taxonomy of the Azoarcus-Aromatoleum group and reveals separate origins of nif in the plant-associated Azoarcus and non-plant-associated Aromatoleum sub-groups.</title>
        <authorList>
            <person name="Lafos M."/>
            <person name="Maluk M."/>
            <person name="Batista M."/>
            <person name="Junghare M."/>
            <person name="Carmona M."/>
            <person name="Faoro H."/>
            <person name="Cruz L.M."/>
            <person name="Battistoni F."/>
            <person name="De Souza E."/>
            <person name="Pedrosa F."/>
            <person name="Chen W.-M."/>
            <person name="Poole P.S."/>
            <person name="Dixon R.A."/>
            <person name="James E.K."/>
        </authorList>
    </citation>
    <scope>NUCLEOTIDE SEQUENCE</scope>
    <source>
        <strain evidence="2">LuFRes1</strain>
    </source>
</reference>
<dbReference type="Proteomes" id="UP000615989">
    <property type="component" value="Unassembled WGS sequence"/>
</dbReference>
<evidence type="ECO:0000259" key="1">
    <source>
        <dbReference type="Pfam" id="PF14261"/>
    </source>
</evidence>
<name>A0ABX1PPW5_9RHOO</name>